<dbReference type="SUPFAM" id="SSF48208">
    <property type="entry name" value="Six-hairpin glycosidases"/>
    <property type="match status" value="1"/>
</dbReference>
<dbReference type="InterPro" id="IPR008928">
    <property type="entry name" value="6-hairpin_glycosidase_sf"/>
</dbReference>
<keyword evidence="2" id="KW-0328">Glycosyltransferase</keyword>
<feature type="domain" description="Glycoside hydrolase family 65 central catalytic" evidence="1">
    <location>
        <begin position="144"/>
        <end position="365"/>
    </location>
</feature>
<dbReference type="InterPro" id="IPR012341">
    <property type="entry name" value="6hp_glycosidase-like_sf"/>
</dbReference>
<dbReference type="Gene3D" id="1.50.10.10">
    <property type="match status" value="1"/>
</dbReference>
<dbReference type="GO" id="GO:0033831">
    <property type="term" value="F:kojibiose phosphorylase activity"/>
    <property type="evidence" value="ECO:0007669"/>
    <property type="project" value="UniProtKB-EC"/>
</dbReference>
<proteinExistence type="predicted"/>
<dbReference type="PANTHER" id="PTHR11051:SF8">
    <property type="entry name" value="PROTEIN-GLUCOSYLGALACTOSYLHYDROXYLYSINE GLUCOSIDASE"/>
    <property type="match status" value="1"/>
</dbReference>
<keyword evidence="2" id="KW-0808">Transferase</keyword>
<accession>A0A381FR45</accession>
<evidence type="ECO:0000313" key="2">
    <source>
        <dbReference type="EMBL" id="SUX48923.1"/>
    </source>
</evidence>
<dbReference type="InterPro" id="IPR005195">
    <property type="entry name" value="Glyco_hydro_65_M"/>
</dbReference>
<dbReference type="GO" id="GO:0005975">
    <property type="term" value="P:carbohydrate metabolic process"/>
    <property type="evidence" value="ECO:0007669"/>
    <property type="project" value="InterPro"/>
</dbReference>
<protein>
    <submittedName>
        <fullName evidence="2">Kojibiose phosphorylase</fullName>
        <ecNumber evidence="2">2.4.1.230</ecNumber>
    </submittedName>
</protein>
<dbReference type="Pfam" id="PF03632">
    <property type="entry name" value="Glyco_hydro_65m"/>
    <property type="match status" value="1"/>
</dbReference>
<dbReference type="GO" id="GO:0004553">
    <property type="term" value="F:hydrolase activity, hydrolyzing O-glycosyl compounds"/>
    <property type="evidence" value="ECO:0007669"/>
    <property type="project" value="TreeGrafter"/>
</dbReference>
<evidence type="ECO:0000313" key="3">
    <source>
        <dbReference type="Proteomes" id="UP000254282"/>
    </source>
</evidence>
<name>A0A381FR45_9FLAO</name>
<sequence>MDVPDGYNDIKKRIVSANVGLDGGKEIILQTEAWSSHKTHQVFASSEFIFDHKKLTIRSEDQNKNVIEGTLKKGETAKFSLVGSVCTSRDFNDPKSESERQVIYVSYLGTERILKEHFALWEDLWKGDIEIEGDDEAQLVARSALFNLYSNALENSRLSISPMGLSGTFYSGHIFWDSEIWMYPPMLFMNQGIAKSMIDYRTDRLKAAENRALTYGYKGAMFPWESDDKGEEATPINALTGQFEHHITADIAIAFWNYFGMTQDKDWMVKEAYPVMEKIAEFWTSRVGKNPDGSYSIHYVIGADEYAEGVDDNAYTNAVAKKALEYATLAAGICGKTAPKIWKQISDNLVISKMSNGVTQEYQGYKGEMIKQADANLLAYPLGIIADPQQIKKDLEYYSAKVDKDHGPAMTFSVFAVQYARLGESDKAYSYFKKAYQPNQRLPFGVLAETPSSSHWFLQLIKGSVLSQQFITSVH</sequence>
<dbReference type="EC" id="2.4.1.230" evidence="2"/>
<evidence type="ECO:0000259" key="1">
    <source>
        <dbReference type="Pfam" id="PF03632"/>
    </source>
</evidence>
<organism evidence="2 3">
    <name type="scientific">Chryseobacterium indoltheticum</name>
    <dbReference type="NCBI Taxonomy" id="254"/>
    <lineage>
        <taxon>Bacteria</taxon>
        <taxon>Pseudomonadati</taxon>
        <taxon>Bacteroidota</taxon>
        <taxon>Flavobacteriia</taxon>
        <taxon>Flavobacteriales</taxon>
        <taxon>Weeksellaceae</taxon>
        <taxon>Chryseobacterium group</taxon>
        <taxon>Chryseobacterium</taxon>
    </lineage>
</organism>
<dbReference type="EMBL" id="UFVR01000004">
    <property type="protein sequence ID" value="SUX48923.1"/>
    <property type="molecule type" value="Genomic_DNA"/>
</dbReference>
<dbReference type="PANTHER" id="PTHR11051">
    <property type="entry name" value="GLYCOSYL HYDROLASE-RELATED"/>
    <property type="match status" value="1"/>
</dbReference>
<dbReference type="AlphaFoldDB" id="A0A381FR45"/>
<reference evidence="2 3" key="1">
    <citation type="submission" date="2018-06" db="EMBL/GenBank/DDBJ databases">
        <authorList>
            <consortium name="Pathogen Informatics"/>
            <person name="Doyle S."/>
        </authorList>
    </citation>
    <scope>NUCLEOTIDE SEQUENCE [LARGE SCALE GENOMIC DNA]</scope>
    <source>
        <strain evidence="2 3">NCTC13532</strain>
    </source>
</reference>
<gene>
    <name evidence="2" type="primary">kojP</name>
    <name evidence="2" type="ORF">NCTC13532_04534</name>
</gene>
<dbReference type="Proteomes" id="UP000254282">
    <property type="component" value="Unassembled WGS sequence"/>
</dbReference>